<dbReference type="EMBL" id="JBFOLK010000010">
    <property type="protein sequence ID" value="KAL2480057.1"/>
    <property type="molecule type" value="Genomic_DNA"/>
</dbReference>
<sequence>MIIDQYLNTVKLLSDNLDIAVKKILHSDLATQVLAGLDEEYTPIVVQINSRDSISWRELQSTLMTFESWLEYLNAVKTDVAGINIIHALVNFTQRHGMCNYNSRNQRQKSGGR</sequence>
<gene>
    <name evidence="1" type="ORF">Adt_33023</name>
</gene>
<name>A0ABD1QV21_9LAMI</name>
<dbReference type="PANTHER" id="PTHR47481">
    <property type="match status" value="1"/>
</dbReference>
<evidence type="ECO:0000313" key="1">
    <source>
        <dbReference type="EMBL" id="KAL2480057.1"/>
    </source>
</evidence>
<comment type="caution">
    <text evidence="1">The sequence shown here is derived from an EMBL/GenBank/DDBJ whole genome shotgun (WGS) entry which is preliminary data.</text>
</comment>
<proteinExistence type="predicted"/>
<dbReference type="AlphaFoldDB" id="A0ABD1QV21"/>
<evidence type="ECO:0000313" key="2">
    <source>
        <dbReference type="Proteomes" id="UP001604336"/>
    </source>
</evidence>
<dbReference type="PANTHER" id="PTHR47481:SF34">
    <property type="entry name" value="CCHC-TYPE DOMAIN-CONTAINING PROTEIN"/>
    <property type="match status" value="1"/>
</dbReference>
<protein>
    <submittedName>
        <fullName evidence="1">Uncharacterized protein</fullName>
    </submittedName>
</protein>
<reference evidence="2" key="1">
    <citation type="submission" date="2024-07" db="EMBL/GenBank/DDBJ databases">
        <title>Two chromosome-level genome assemblies of Korean endemic species Abeliophyllum distichum and Forsythia ovata (Oleaceae).</title>
        <authorList>
            <person name="Jang H."/>
        </authorList>
    </citation>
    <scope>NUCLEOTIDE SEQUENCE [LARGE SCALE GENOMIC DNA]</scope>
</reference>
<dbReference type="Proteomes" id="UP001604336">
    <property type="component" value="Unassembled WGS sequence"/>
</dbReference>
<keyword evidence="2" id="KW-1185">Reference proteome</keyword>
<organism evidence="1 2">
    <name type="scientific">Abeliophyllum distichum</name>
    <dbReference type="NCBI Taxonomy" id="126358"/>
    <lineage>
        <taxon>Eukaryota</taxon>
        <taxon>Viridiplantae</taxon>
        <taxon>Streptophyta</taxon>
        <taxon>Embryophyta</taxon>
        <taxon>Tracheophyta</taxon>
        <taxon>Spermatophyta</taxon>
        <taxon>Magnoliopsida</taxon>
        <taxon>eudicotyledons</taxon>
        <taxon>Gunneridae</taxon>
        <taxon>Pentapetalae</taxon>
        <taxon>asterids</taxon>
        <taxon>lamiids</taxon>
        <taxon>Lamiales</taxon>
        <taxon>Oleaceae</taxon>
        <taxon>Forsythieae</taxon>
        <taxon>Abeliophyllum</taxon>
    </lineage>
</organism>
<accession>A0ABD1QV21</accession>